<keyword evidence="2" id="KW-0677">Repeat</keyword>
<keyword evidence="5" id="KW-1185">Reference proteome</keyword>
<dbReference type="Gene3D" id="1.10.238.10">
    <property type="entry name" value="EF-hand"/>
    <property type="match status" value="1"/>
</dbReference>
<dbReference type="Proteomes" id="UP000095282">
    <property type="component" value="Unplaced"/>
</dbReference>
<organism evidence="5 6">
    <name type="scientific">Caenorhabditis tropicalis</name>
    <dbReference type="NCBI Taxonomy" id="1561998"/>
    <lineage>
        <taxon>Eukaryota</taxon>
        <taxon>Metazoa</taxon>
        <taxon>Ecdysozoa</taxon>
        <taxon>Nematoda</taxon>
        <taxon>Chromadorea</taxon>
        <taxon>Rhabditida</taxon>
        <taxon>Rhabditina</taxon>
        <taxon>Rhabditomorpha</taxon>
        <taxon>Rhabditoidea</taxon>
        <taxon>Rhabditidae</taxon>
        <taxon>Peloderinae</taxon>
        <taxon>Caenorhabditis</taxon>
    </lineage>
</organism>
<dbReference type="PROSITE" id="PS00018">
    <property type="entry name" value="EF_HAND_1"/>
    <property type="match status" value="2"/>
</dbReference>
<evidence type="ECO:0000313" key="6">
    <source>
        <dbReference type="WBParaSite" id="Csp11.Scaffold512.g2571.t1"/>
    </source>
</evidence>
<dbReference type="STRING" id="1561998.A0A1I7T5F0"/>
<evidence type="ECO:0000256" key="1">
    <source>
        <dbReference type="ARBA" id="ARBA00022729"/>
    </source>
</evidence>
<dbReference type="Pfam" id="PF13499">
    <property type="entry name" value="EF-hand_7"/>
    <property type="match status" value="1"/>
</dbReference>
<dbReference type="PANTHER" id="PTHR23104">
    <property type="entry name" value="MULTIPLE COAGULATION FACTOR DEFICIENCY PROTEIN 2 NEURAL STEM CELL DERIVED NEURONAL SURVIVAL PROTEIN"/>
    <property type="match status" value="1"/>
</dbReference>
<protein>
    <submittedName>
        <fullName evidence="6">EF-hand domain-containing protein</fullName>
    </submittedName>
</protein>
<dbReference type="InterPro" id="IPR052110">
    <property type="entry name" value="MCFD2-like"/>
</dbReference>
<name>A0A1I7T5F0_9PELO</name>
<feature type="domain" description="EF-hand" evidence="4">
    <location>
        <begin position="38"/>
        <end position="67"/>
    </location>
</feature>
<keyword evidence="3" id="KW-0106">Calcium</keyword>
<proteinExistence type="predicted"/>
<dbReference type="eggNOG" id="KOG4065">
    <property type="taxonomic scope" value="Eukaryota"/>
</dbReference>
<dbReference type="GO" id="GO:0005509">
    <property type="term" value="F:calcium ion binding"/>
    <property type="evidence" value="ECO:0007669"/>
    <property type="project" value="InterPro"/>
</dbReference>
<dbReference type="PANTHER" id="PTHR23104:SF12">
    <property type="entry name" value="EF-HAND DOMAIN-CONTAINING PROTEIN"/>
    <property type="match status" value="1"/>
</dbReference>
<dbReference type="InterPro" id="IPR011992">
    <property type="entry name" value="EF-hand-dom_pair"/>
</dbReference>
<dbReference type="PROSITE" id="PS50222">
    <property type="entry name" value="EF_HAND_2"/>
    <property type="match status" value="1"/>
</dbReference>
<accession>A0A1I7T5F0</accession>
<evidence type="ECO:0000256" key="2">
    <source>
        <dbReference type="ARBA" id="ARBA00022737"/>
    </source>
</evidence>
<evidence type="ECO:0000256" key="3">
    <source>
        <dbReference type="ARBA" id="ARBA00022837"/>
    </source>
</evidence>
<reference evidence="6" key="1">
    <citation type="submission" date="2016-11" db="UniProtKB">
        <authorList>
            <consortium name="WormBaseParasite"/>
        </authorList>
    </citation>
    <scope>IDENTIFICATION</scope>
</reference>
<evidence type="ECO:0000259" key="4">
    <source>
        <dbReference type="PROSITE" id="PS50222"/>
    </source>
</evidence>
<dbReference type="AlphaFoldDB" id="A0A1I7T5F0"/>
<dbReference type="InterPro" id="IPR002048">
    <property type="entry name" value="EF_hand_dom"/>
</dbReference>
<dbReference type="SUPFAM" id="SSF47473">
    <property type="entry name" value="EF-hand"/>
    <property type="match status" value="1"/>
</dbReference>
<dbReference type="WBParaSite" id="Csp11.Scaffold512.g2571.t1">
    <property type="protein sequence ID" value="Csp11.Scaffold512.g2571.t1"/>
    <property type="gene ID" value="Csp11.Scaffold512.g2571"/>
</dbReference>
<evidence type="ECO:0000313" key="5">
    <source>
        <dbReference type="Proteomes" id="UP000095282"/>
    </source>
</evidence>
<sequence length="67" mass="7604">MHDLNKDNLIDGIEILKALTHDHGDHGDLRQPETDEGEAERLVDAVLDDLDFNGDGVIDYSEYLKRQ</sequence>
<keyword evidence="1" id="KW-0732">Signal</keyword>
<dbReference type="InterPro" id="IPR018247">
    <property type="entry name" value="EF_Hand_1_Ca_BS"/>
</dbReference>